<dbReference type="PANTHER" id="PTHR10992">
    <property type="entry name" value="METHYLESTERASE FAMILY MEMBER"/>
    <property type="match status" value="1"/>
</dbReference>
<evidence type="ECO:0000313" key="5">
    <source>
        <dbReference type="Proteomes" id="UP001187471"/>
    </source>
</evidence>
<organism evidence="4 5">
    <name type="scientific">Escallonia rubra</name>
    <dbReference type="NCBI Taxonomy" id="112253"/>
    <lineage>
        <taxon>Eukaryota</taxon>
        <taxon>Viridiplantae</taxon>
        <taxon>Streptophyta</taxon>
        <taxon>Embryophyta</taxon>
        <taxon>Tracheophyta</taxon>
        <taxon>Spermatophyta</taxon>
        <taxon>Magnoliopsida</taxon>
        <taxon>eudicotyledons</taxon>
        <taxon>Gunneridae</taxon>
        <taxon>Pentapetalae</taxon>
        <taxon>asterids</taxon>
        <taxon>campanulids</taxon>
        <taxon>Escalloniales</taxon>
        <taxon>Escalloniaceae</taxon>
        <taxon>Escallonia</taxon>
    </lineage>
</organism>
<evidence type="ECO:0000256" key="1">
    <source>
        <dbReference type="ARBA" id="ARBA00022801"/>
    </source>
</evidence>
<keyword evidence="1" id="KW-0378">Hydrolase</keyword>
<feature type="region of interest" description="Disordered" evidence="2">
    <location>
        <begin position="1"/>
        <end position="47"/>
    </location>
</feature>
<feature type="region of interest" description="Disordered" evidence="2">
    <location>
        <begin position="88"/>
        <end position="110"/>
    </location>
</feature>
<dbReference type="GO" id="GO:0009694">
    <property type="term" value="P:jasmonic acid metabolic process"/>
    <property type="evidence" value="ECO:0007669"/>
    <property type="project" value="TreeGrafter"/>
</dbReference>
<dbReference type="GO" id="GO:0080031">
    <property type="term" value="F:methyl salicylate esterase activity"/>
    <property type="evidence" value="ECO:0007669"/>
    <property type="project" value="TreeGrafter"/>
</dbReference>
<name>A0AA88QE21_9ASTE</name>
<dbReference type="SUPFAM" id="SSF53474">
    <property type="entry name" value="alpha/beta-Hydrolases"/>
    <property type="match status" value="1"/>
</dbReference>
<evidence type="ECO:0000259" key="3">
    <source>
        <dbReference type="Pfam" id="PF12697"/>
    </source>
</evidence>
<dbReference type="InterPro" id="IPR000073">
    <property type="entry name" value="AB_hydrolase_1"/>
</dbReference>
<proteinExistence type="predicted"/>
<dbReference type="Gene3D" id="3.40.50.1820">
    <property type="entry name" value="alpha/beta hydrolase"/>
    <property type="match status" value="1"/>
</dbReference>
<dbReference type="GO" id="GO:0009696">
    <property type="term" value="P:salicylic acid metabolic process"/>
    <property type="evidence" value="ECO:0007669"/>
    <property type="project" value="TreeGrafter"/>
</dbReference>
<dbReference type="FunFam" id="3.40.50.1820:FF:000025">
    <property type="entry name" value="putative methylesterase 11, chloroplastic"/>
    <property type="match status" value="1"/>
</dbReference>
<dbReference type="InterPro" id="IPR045889">
    <property type="entry name" value="MES/HNL"/>
</dbReference>
<reference evidence="4" key="1">
    <citation type="submission" date="2022-12" db="EMBL/GenBank/DDBJ databases">
        <title>Draft genome assemblies for two species of Escallonia (Escalloniales).</title>
        <authorList>
            <person name="Chanderbali A."/>
            <person name="Dervinis C."/>
            <person name="Anghel I."/>
            <person name="Soltis D."/>
            <person name="Soltis P."/>
            <person name="Zapata F."/>
        </authorList>
    </citation>
    <scope>NUCLEOTIDE SEQUENCE</scope>
    <source>
        <strain evidence="4">UCBG92.1500</strain>
        <tissue evidence="4">Leaf</tissue>
    </source>
</reference>
<dbReference type="GO" id="GO:0080032">
    <property type="term" value="F:methyl jasmonate esterase activity"/>
    <property type="evidence" value="ECO:0007669"/>
    <property type="project" value="TreeGrafter"/>
</dbReference>
<feature type="compositionally biased region" description="Low complexity" evidence="2">
    <location>
        <begin position="99"/>
        <end position="110"/>
    </location>
</feature>
<protein>
    <recommendedName>
        <fullName evidence="3">AB hydrolase-1 domain-containing protein</fullName>
    </recommendedName>
</protein>
<keyword evidence="5" id="KW-1185">Reference proteome</keyword>
<sequence length="378" mass="41545">MGNSFGCVNGNQKTKRGSRKLPEAPYLTASASRRTGKVYSSSSKKESLDDDSVIRQKALAAALLYQHHQQMNGDLPQLDRSVSVQYPLPSSSKKQNKLPRSSSSRPRSVSHLQDLKVQDLESKHFVLVHGGGFGAWCWYKTIALLEEAGFEADAVDLTGSGINSYDTDNITSLAQYTKPLVDFLEKLEDGKKVILVGHDIGGTCVSYVMELFPSKVSKAIFVAATMPTSGQSTLDTFSQQTSSNDLMQQAQIFSYAKGKDHPPTAFSLGKALLRDLLFNQSPAKDVALASVSMRPIPFAPVTEKLFLSHANFGSIPRFYIKTEEDFAISLSHQEAMIKSSPPQRVLQLKGSDHSPFFSRPQALHRLLVELSTVPSKQF</sequence>
<accession>A0AA88QE21</accession>
<dbReference type="AlphaFoldDB" id="A0AA88QE21"/>
<evidence type="ECO:0000313" key="4">
    <source>
        <dbReference type="EMBL" id="KAK2967788.1"/>
    </source>
</evidence>
<comment type="caution">
    <text evidence="4">The sequence shown here is derived from an EMBL/GenBank/DDBJ whole genome shotgun (WGS) entry which is preliminary data.</text>
</comment>
<feature type="domain" description="AB hydrolase-1" evidence="3">
    <location>
        <begin position="125"/>
        <end position="363"/>
    </location>
</feature>
<dbReference type="Pfam" id="PF12697">
    <property type="entry name" value="Abhydrolase_6"/>
    <property type="match status" value="1"/>
</dbReference>
<dbReference type="Proteomes" id="UP001187471">
    <property type="component" value="Unassembled WGS sequence"/>
</dbReference>
<evidence type="ECO:0000256" key="2">
    <source>
        <dbReference type="SAM" id="MobiDB-lite"/>
    </source>
</evidence>
<dbReference type="GO" id="GO:0080030">
    <property type="term" value="F:methyl indole-3-acetate esterase activity"/>
    <property type="evidence" value="ECO:0007669"/>
    <property type="project" value="TreeGrafter"/>
</dbReference>
<dbReference type="PANTHER" id="PTHR10992:SF872">
    <property type="entry name" value="METHYLESTERASE 11, CHLOROPLASTIC-RELATED"/>
    <property type="match status" value="1"/>
</dbReference>
<dbReference type="EMBL" id="JAVXUO010002985">
    <property type="protein sequence ID" value="KAK2967788.1"/>
    <property type="molecule type" value="Genomic_DNA"/>
</dbReference>
<gene>
    <name evidence="4" type="ORF">RJ640_008008</name>
</gene>
<dbReference type="InterPro" id="IPR029058">
    <property type="entry name" value="AB_hydrolase_fold"/>
</dbReference>